<protein>
    <recommendedName>
        <fullName evidence="4">Helix-turn-helix domain-containing protein</fullName>
    </recommendedName>
</protein>
<comment type="caution">
    <text evidence="2">The sequence shown here is derived from an EMBL/GenBank/DDBJ whole genome shotgun (WGS) entry which is preliminary data.</text>
</comment>
<keyword evidence="3" id="KW-1185">Reference proteome</keyword>
<evidence type="ECO:0000256" key="1">
    <source>
        <dbReference type="SAM" id="MobiDB-lite"/>
    </source>
</evidence>
<dbReference type="Proteomes" id="UP000624709">
    <property type="component" value="Unassembled WGS sequence"/>
</dbReference>
<evidence type="ECO:0000313" key="3">
    <source>
        <dbReference type="Proteomes" id="UP000624709"/>
    </source>
</evidence>
<evidence type="ECO:0000313" key="2">
    <source>
        <dbReference type="EMBL" id="GIE64563.1"/>
    </source>
</evidence>
<dbReference type="EMBL" id="BOMS01000011">
    <property type="protein sequence ID" value="GIE64563.1"/>
    <property type="molecule type" value="Genomic_DNA"/>
</dbReference>
<organism evidence="2 3">
    <name type="scientific">Actinoplanes palleronii</name>
    <dbReference type="NCBI Taxonomy" id="113570"/>
    <lineage>
        <taxon>Bacteria</taxon>
        <taxon>Bacillati</taxon>
        <taxon>Actinomycetota</taxon>
        <taxon>Actinomycetes</taxon>
        <taxon>Micromonosporales</taxon>
        <taxon>Micromonosporaceae</taxon>
        <taxon>Actinoplanes</taxon>
    </lineage>
</organism>
<proteinExistence type="predicted"/>
<reference evidence="2 3" key="1">
    <citation type="submission" date="2021-01" db="EMBL/GenBank/DDBJ databases">
        <title>Whole genome shotgun sequence of Actinoplanes palleronii NBRC 14916.</title>
        <authorList>
            <person name="Komaki H."/>
            <person name="Tamura T."/>
        </authorList>
    </citation>
    <scope>NUCLEOTIDE SEQUENCE [LARGE SCALE GENOMIC DNA]</scope>
    <source>
        <strain evidence="2 3">NBRC 14916</strain>
    </source>
</reference>
<evidence type="ECO:0008006" key="4">
    <source>
        <dbReference type="Google" id="ProtNLM"/>
    </source>
</evidence>
<name>A0ABQ4B1L9_9ACTN</name>
<feature type="region of interest" description="Disordered" evidence="1">
    <location>
        <begin position="67"/>
        <end position="136"/>
    </location>
</feature>
<sequence>MAGGATERLTFYRAADVAERLGCSHWWVKEQARNRRIPYCWIGGSCRFTEEHVAEIARLTEVQPAETPVVGRTRRTAVPARPESTSRLVARVPRRARAAGPAKRPRDSEGEGETWDSQRTAEATGAAVTRPGPAAT</sequence>
<dbReference type="RefSeq" id="WP_373872814.1">
    <property type="nucleotide sequence ID" value="NZ_BAAATY010000001.1"/>
</dbReference>
<gene>
    <name evidence="2" type="ORF">Apa02nite_006710</name>
</gene>
<accession>A0ABQ4B1L9</accession>